<evidence type="ECO:0000256" key="1">
    <source>
        <dbReference type="SAM" id="MobiDB-lite"/>
    </source>
</evidence>
<organism evidence="2 3">
    <name type="scientific">Gemmata massiliana</name>
    <dbReference type="NCBI Taxonomy" id="1210884"/>
    <lineage>
        <taxon>Bacteria</taxon>
        <taxon>Pseudomonadati</taxon>
        <taxon>Planctomycetota</taxon>
        <taxon>Planctomycetia</taxon>
        <taxon>Gemmatales</taxon>
        <taxon>Gemmataceae</taxon>
        <taxon>Gemmata</taxon>
    </lineage>
</organism>
<evidence type="ECO:0000313" key="2">
    <source>
        <dbReference type="EMBL" id="VTR94074.1"/>
    </source>
</evidence>
<dbReference type="Proteomes" id="UP000464178">
    <property type="component" value="Chromosome"/>
</dbReference>
<accession>A0A6P2D1U5</accession>
<proteinExistence type="predicted"/>
<name>A0A6P2D1U5_9BACT</name>
<dbReference type="EMBL" id="LR593886">
    <property type="protein sequence ID" value="VTR94074.1"/>
    <property type="molecule type" value="Genomic_DNA"/>
</dbReference>
<dbReference type="KEGG" id="gms:SOIL9_36400"/>
<gene>
    <name evidence="2" type="ORF">SOIL9_36400</name>
</gene>
<evidence type="ECO:0000313" key="3">
    <source>
        <dbReference type="Proteomes" id="UP000464178"/>
    </source>
</evidence>
<feature type="region of interest" description="Disordered" evidence="1">
    <location>
        <begin position="78"/>
        <end position="107"/>
    </location>
</feature>
<protein>
    <submittedName>
        <fullName evidence="2">Family transcriptional regulator</fullName>
    </submittedName>
</protein>
<sequence length="210" mass="23694">MCDTSTACRSVGILPETLHKFVRSGLFALPIEINKNGLRVWSEQDQERLRQLVAQGLKPSHNPLPSTDHDELDEYVQFTHQEPPPPPKPKPQRAPRAPRPFSPRIGYGGRTVTYQGILYPSIRALAQHLGMPQRTLRNKLARHNQDADAALSATRQKPGTKARLFQFFGEQLSIEQLADRFGMSWTGANARLARHDYNAEKAFIDLIPKP</sequence>
<keyword evidence="3" id="KW-1185">Reference proteome</keyword>
<reference evidence="2 3" key="1">
    <citation type="submission" date="2019-05" db="EMBL/GenBank/DDBJ databases">
        <authorList>
            <consortium name="Science for Life Laboratories"/>
        </authorList>
    </citation>
    <scope>NUCLEOTIDE SEQUENCE [LARGE SCALE GENOMIC DNA]</scope>
    <source>
        <strain evidence="2">Soil9</strain>
    </source>
</reference>
<dbReference type="Gene3D" id="1.10.1660.10">
    <property type="match status" value="1"/>
</dbReference>
<dbReference type="AlphaFoldDB" id="A0A6P2D1U5"/>